<dbReference type="EMBL" id="NIVC01002087">
    <property type="protein sequence ID" value="PAA60957.1"/>
    <property type="molecule type" value="Genomic_DNA"/>
</dbReference>
<evidence type="ECO:0000256" key="5">
    <source>
        <dbReference type="ARBA" id="ARBA00022824"/>
    </source>
</evidence>
<evidence type="ECO:0000256" key="3">
    <source>
        <dbReference type="ARBA" id="ARBA00022679"/>
    </source>
</evidence>
<dbReference type="GO" id="GO:0008375">
    <property type="term" value="F:acetylglucosaminyltransferase activity"/>
    <property type="evidence" value="ECO:0007669"/>
    <property type="project" value="TreeGrafter"/>
</dbReference>
<keyword evidence="12" id="KW-1185">Reference proteome</keyword>
<dbReference type="PANTHER" id="PTHR11062:SF129">
    <property type="entry name" value="EXOSTOSIN-1"/>
    <property type="match status" value="1"/>
</dbReference>
<protein>
    <recommendedName>
        <fullName evidence="13">Exostosin domain-containing protein</fullName>
    </recommendedName>
</protein>
<dbReference type="GO" id="GO:0015012">
    <property type="term" value="P:heparan sulfate proteoglycan biosynthetic process"/>
    <property type="evidence" value="ECO:0007669"/>
    <property type="project" value="UniProtKB-ARBA"/>
</dbReference>
<evidence type="ECO:0000256" key="1">
    <source>
        <dbReference type="ARBA" id="ARBA00004648"/>
    </source>
</evidence>
<keyword evidence="5" id="KW-0256">Endoplasmic reticulum</keyword>
<dbReference type="PANTHER" id="PTHR11062">
    <property type="entry name" value="EXOSTOSIN HEPARAN SULFATE GLYCOSYLTRANSFERASE -RELATED"/>
    <property type="match status" value="1"/>
</dbReference>
<evidence type="ECO:0000256" key="6">
    <source>
        <dbReference type="ARBA" id="ARBA00022989"/>
    </source>
</evidence>
<evidence type="ECO:0000256" key="7">
    <source>
        <dbReference type="ARBA" id="ARBA00023136"/>
    </source>
</evidence>
<evidence type="ECO:0000256" key="4">
    <source>
        <dbReference type="ARBA" id="ARBA00022692"/>
    </source>
</evidence>
<sequence>MPVNQLIRGRRRSLATALLLGICLVAATHLILPILSPLPQPAYTGQDAVPSSLPDYAQPDDLHTAHLGRRYLSNDQPSPWGHPVMDMSCSMHTCFNFSRCRQGFTVYVYPKPTGEGDGVLGSDDESNAELGGGGETYDKILRAIRLSPYYTDDPEKACIFVPGIDTLDRDSLSPRFKAKAAAVITGYSHWHGRGENHLIFNLYAGTWPNYYEHELGIPTNRAILAKASFSTTNIRSLFDLSFPLVHSQHPLSAPAQTVAASPEPYLAKARRPILLSFKGKRYVIGSGSASRNSLYHLDNGKDILLFTTCKHGDNWRRYSDSRCALDNARYGMWDYDNLLHNSTFCLVPRGRRLGSYRFLEVLQAGCIPVVLSNDWELPFSEVIDWRRAAVWADERQLLQLPDIVRSIPDWRVIQMRQQCRFLYSAYFSSVQSIVRVTLEILADRISYLRRPGLFWNSRPGGLLVRPQFSLNPCYYPFYGPRPGPPCPAGRVEHVTAVLFCGPGCHNSLLLGVLRSLTGNGGLVRQIFVVWRSSLSPMPPSMSTLRRLVGNKIRIALSGGGGSADGNPLSLIEMPDWSLISQDAVLLINASALSAPIPQHWQQQLQQLYRLAFSVWRAQTDRAVGLQGGLHFYDDFQERWSLTTAPASGVSCLLGPVLMLHRYYAYLMSSPFAERLRRVASVFDGCDLLAWSFLVSHVTGRPPAQLLEHRTAWAQPEFLGSRQLCLQPLANALGSAMPLTVSRARMDPVS</sequence>
<evidence type="ECO:0000259" key="9">
    <source>
        <dbReference type="Pfam" id="PF03016"/>
    </source>
</evidence>
<dbReference type="InterPro" id="IPR004263">
    <property type="entry name" value="Exostosin"/>
</dbReference>
<dbReference type="InterPro" id="IPR015338">
    <property type="entry name" value="GT64_dom"/>
</dbReference>
<dbReference type="STRING" id="282301.A0A267EJ76"/>
<dbReference type="Pfam" id="PF03016">
    <property type="entry name" value="Exostosin_GT47"/>
    <property type="match status" value="1"/>
</dbReference>
<evidence type="ECO:0000259" key="10">
    <source>
        <dbReference type="Pfam" id="PF09258"/>
    </source>
</evidence>
<evidence type="ECO:0000313" key="12">
    <source>
        <dbReference type="Proteomes" id="UP000215902"/>
    </source>
</evidence>
<gene>
    <name evidence="11" type="ORF">BOX15_Mlig002944g1</name>
</gene>
<dbReference type="GO" id="GO:0005789">
    <property type="term" value="C:endoplasmic reticulum membrane"/>
    <property type="evidence" value="ECO:0007669"/>
    <property type="project" value="UniProtKB-SubCell"/>
</dbReference>
<name>A0A267EJ76_9PLAT</name>
<accession>A0A267EJ76</accession>
<keyword evidence="4" id="KW-0812">Transmembrane</keyword>
<comment type="subcellular location">
    <subcellularLocation>
        <location evidence="1">Endoplasmic reticulum membrane</location>
        <topology evidence="1">Single-pass type II membrane protein</topology>
    </subcellularLocation>
</comment>
<dbReference type="AlphaFoldDB" id="A0A267EJ76"/>
<dbReference type="OrthoDB" id="5954868at2759"/>
<evidence type="ECO:0000256" key="2">
    <source>
        <dbReference type="ARBA" id="ARBA00010271"/>
    </source>
</evidence>
<feature type="domain" description="Exostosin GT47" evidence="9">
    <location>
        <begin position="102"/>
        <end position="407"/>
    </location>
</feature>
<comment type="similarity">
    <text evidence="2">Belongs to the glycosyltransferase 47 family.</text>
</comment>
<comment type="caution">
    <text evidence="11">The sequence shown here is derived from an EMBL/GenBank/DDBJ whole genome shotgun (WGS) entry which is preliminary data.</text>
</comment>
<dbReference type="Gene3D" id="3.90.550.10">
    <property type="entry name" value="Spore Coat Polysaccharide Biosynthesis Protein SpsA, Chain A"/>
    <property type="match status" value="1"/>
</dbReference>
<keyword evidence="6" id="KW-1133">Transmembrane helix</keyword>
<dbReference type="Pfam" id="PF09258">
    <property type="entry name" value="Glyco_transf_64"/>
    <property type="match status" value="1"/>
</dbReference>
<dbReference type="InterPro" id="IPR029044">
    <property type="entry name" value="Nucleotide-diphossugar_trans"/>
</dbReference>
<dbReference type="Proteomes" id="UP000215902">
    <property type="component" value="Unassembled WGS sequence"/>
</dbReference>
<dbReference type="GO" id="GO:0015020">
    <property type="term" value="F:glucuronosyltransferase activity"/>
    <property type="evidence" value="ECO:0007669"/>
    <property type="project" value="TreeGrafter"/>
</dbReference>
<keyword evidence="3" id="KW-0808">Transferase</keyword>
<reference evidence="11 12" key="1">
    <citation type="submission" date="2017-06" db="EMBL/GenBank/DDBJ databases">
        <title>A platform for efficient transgenesis in Macrostomum lignano, a flatworm model organism for stem cell research.</title>
        <authorList>
            <person name="Berezikov E."/>
        </authorList>
    </citation>
    <scope>NUCLEOTIDE SEQUENCE [LARGE SCALE GENOMIC DNA]</scope>
    <source>
        <strain evidence="11">DV1</strain>
        <tissue evidence="11">Whole organism</tissue>
    </source>
</reference>
<evidence type="ECO:0008006" key="13">
    <source>
        <dbReference type="Google" id="ProtNLM"/>
    </source>
</evidence>
<dbReference type="GO" id="GO:0005794">
    <property type="term" value="C:Golgi apparatus"/>
    <property type="evidence" value="ECO:0007669"/>
    <property type="project" value="TreeGrafter"/>
</dbReference>
<keyword evidence="7" id="KW-0472">Membrane</keyword>
<evidence type="ECO:0000256" key="8">
    <source>
        <dbReference type="ARBA" id="ARBA00023157"/>
    </source>
</evidence>
<proteinExistence type="inferred from homology"/>
<organism evidence="11 12">
    <name type="scientific">Macrostomum lignano</name>
    <dbReference type="NCBI Taxonomy" id="282301"/>
    <lineage>
        <taxon>Eukaryota</taxon>
        <taxon>Metazoa</taxon>
        <taxon>Spiralia</taxon>
        <taxon>Lophotrochozoa</taxon>
        <taxon>Platyhelminthes</taxon>
        <taxon>Rhabditophora</taxon>
        <taxon>Macrostomorpha</taxon>
        <taxon>Macrostomida</taxon>
        <taxon>Macrostomidae</taxon>
        <taxon>Macrostomum</taxon>
    </lineage>
</organism>
<keyword evidence="8" id="KW-1015">Disulfide bond</keyword>
<dbReference type="InterPro" id="IPR040911">
    <property type="entry name" value="Exostosin_GT47"/>
</dbReference>
<evidence type="ECO:0000313" key="11">
    <source>
        <dbReference type="EMBL" id="PAA60957.1"/>
    </source>
</evidence>
<feature type="domain" description="Glycosyl transferase 64" evidence="10">
    <location>
        <begin position="609"/>
        <end position="748"/>
    </location>
</feature>